<evidence type="ECO:0000256" key="1">
    <source>
        <dbReference type="SAM" id="MobiDB-lite"/>
    </source>
</evidence>
<dbReference type="Pfam" id="PF00226">
    <property type="entry name" value="DnaJ"/>
    <property type="match status" value="1"/>
</dbReference>
<sequence length="979" mass="111300">MECNKDEAIRAKGIAETKMRSKEFMSARKFILKAQDLYSDLENISQMLVVCDVHCSADIKFQGNEIDWYEVLQIEQTADDAAIKKQYRKFALQLHPDKNKFPGAEAAFKLIGEAQRVLLDQQKRSLFDMKLRSCLSKSAPSRVPQRTSRNSNIGAQSNPGRSFVNSTPQYQQPKQPAQSGISNGFPTFWTICPFCSVKYQYYREVKNRHLRCHACNKTFIAYDCGYQEASPAANWKQPTFPQRNDVPNHVACNVGRESNGSFSAEHSKKEVSQKTAQTSEAGSKMASGKRKRKQVSESSESHATESDSNTREDEMVDEDDNIQAGQNLGCNREHIRRSERCKRQVSYNENLSDDEQSASHLKENKIHCDVEEDDDGDVLKKEEFKTDGQSGLASGMNAVPREMKREEDLGPGERLQNKIKEAMNLNGTETMEEDDGKKNSIPPNDSSSHSCSRNVPDVELFEYPDPDFHDFDEDRKKDCFAVGQIWAIYDTLEAMPRFYALIRKVFSPGFKLQITWLEPNPDDEYEGLPVACGKFKLGHSEHTEQQQMFSHLMDCEKGNRRNVYKVLPRKGETWALFKNWNIKWKSSTDTNRKYEYEFVEIVSEYIEDSGAYVAYLGKVKGHATLFCRMVKDGTSTFQIPASELFRFAYRVPSFKLTGEEREGVTKGSFELDPASLPNCVEEIDVPEDLKVAAGSIDPSGLCSRSSHEIKQGIGSEASTFMDHSDVEASHLGPCDDYSGNVGEDYSAPPSRTLEEIDIPEPEFCNFDTYKSVENFQVGQIWSLYCDEDGLPKYYGQITKVVTKPSVELQLKWLAYLPTGMLQSHDTYVPIGCGRFKITKDRQSYASTGTFSHQMRAEPAGKKNEYLIFPRKDEVWALFKNWTIAMKCLELEHCKYDIVHVLEENDLHFKVSLLERVDGFNSVFKAQLKKGSAVTKDIPKVELLSFSHQIPAFQLTEERGGSLRGFWELSPEALPIYYFA</sequence>
<dbReference type="EMBL" id="JAAARO010000001">
    <property type="protein sequence ID" value="KAF5752236.1"/>
    <property type="molecule type" value="Genomic_DNA"/>
</dbReference>
<organism evidence="3 4">
    <name type="scientific">Tripterygium wilfordii</name>
    <name type="common">Thunder God vine</name>
    <dbReference type="NCBI Taxonomy" id="458696"/>
    <lineage>
        <taxon>Eukaryota</taxon>
        <taxon>Viridiplantae</taxon>
        <taxon>Streptophyta</taxon>
        <taxon>Embryophyta</taxon>
        <taxon>Tracheophyta</taxon>
        <taxon>Spermatophyta</taxon>
        <taxon>Magnoliopsida</taxon>
        <taxon>eudicotyledons</taxon>
        <taxon>Gunneridae</taxon>
        <taxon>Pentapetalae</taxon>
        <taxon>rosids</taxon>
        <taxon>fabids</taxon>
        <taxon>Celastrales</taxon>
        <taxon>Celastraceae</taxon>
        <taxon>Tripterygium</taxon>
    </lineage>
</organism>
<dbReference type="Proteomes" id="UP000593562">
    <property type="component" value="Unassembled WGS sequence"/>
</dbReference>
<dbReference type="SUPFAM" id="SSF46565">
    <property type="entry name" value="Chaperone J-domain"/>
    <property type="match status" value="1"/>
</dbReference>
<dbReference type="CDD" id="cd06257">
    <property type="entry name" value="DnaJ"/>
    <property type="match status" value="1"/>
</dbReference>
<reference evidence="3 4" key="1">
    <citation type="journal article" date="2020" name="Nat. Commun.">
        <title>Genome of Tripterygium wilfordii and identification of cytochrome P450 involved in triptolide biosynthesis.</title>
        <authorList>
            <person name="Tu L."/>
            <person name="Su P."/>
            <person name="Zhang Z."/>
            <person name="Gao L."/>
            <person name="Wang J."/>
            <person name="Hu T."/>
            <person name="Zhou J."/>
            <person name="Zhang Y."/>
            <person name="Zhao Y."/>
            <person name="Liu Y."/>
            <person name="Song Y."/>
            <person name="Tong Y."/>
            <person name="Lu Y."/>
            <person name="Yang J."/>
            <person name="Xu C."/>
            <person name="Jia M."/>
            <person name="Peters R.J."/>
            <person name="Huang L."/>
            <person name="Gao W."/>
        </authorList>
    </citation>
    <scope>NUCLEOTIDE SEQUENCE [LARGE SCALE GENOMIC DNA]</scope>
    <source>
        <strain evidence="4">cv. XIE 37</strain>
        <tissue evidence="3">Leaf</tissue>
    </source>
</reference>
<evidence type="ECO:0000259" key="2">
    <source>
        <dbReference type="PROSITE" id="PS50076"/>
    </source>
</evidence>
<keyword evidence="4" id="KW-1185">Reference proteome</keyword>
<dbReference type="InterPro" id="IPR024593">
    <property type="entry name" value="DUF3444"/>
</dbReference>
<dbReference type="InterPro" id="IPR036869">
    <property type="entry name" value="J_dom_sf"/>
</dbReference>
<gene>
    <name evidence="3" type="ORF">HS088_TW01G00144</name>
</gene>
<evidence type="ECO:0000313" key="4">
    <source>
        <dbReference type="Proteomes" id="UP000593562"/>
    </source>
</evidence>
<dbReference type="FunCoup" id="A0A7J7E1Q7">
    <property type="interactions" value="989"/>
</dbReference>
<dbReference type="Pfam" id="PF11926">
    <property type="entry name" value="DUF3444"/>
    <property type="match status" value="2"/>
</dbReference>
<feature type="region of interest" description="Disordered" evidence="1">
    <location>
        <begin position="385"/>
        <end position="453"/>
    </location>
</feature>
<dbReference type="AlphaFoldDB" id="A0A7J7E1Q7"/>
<feature type="region of interest" description="Disordered" evidence="1">
    <location>
        <begin position="138"/>
        <end position="179"/>
    </location>
</feature>
<feature type="compositionally biased region" description="Basic and acidic residues" evidence="1">
    <location>
        <begin position="299"/>
        <end position="313"/>
    </location>
</feature>
<feature type="domain" description="J" evidence="2">
    <location>
        <begin position="67"/>
        <end position="131"/>
    </location>
</feature>
<feature type="compositionally biased region" description="Polar residues" evidence="1">
    <location>
        <begin position="441"/>
        <end position="453"/>
    </location>
</feature>
<accession>A0A7J7E1Q7</accession>
<dbReference type="OrthoDB" id="10250354at2759"/>
<evidence type="ECO:0000313" key="3">
    <source>
        <dbReference type="EMBL" id="KAF5752236.1"/>
    </source>
</evidence>
<dbReference type="PROSITE" id="PS50076">
    <property type="entry name" value="DNAJ_2"/>
    <property type="match status" value="1"/>
</dbReference>
<feature type="region of interest" description="Disordered" evidence="1">
    <location>
        <begin position="236"/>
        <end position="316"/>
    </location>
</feature>
<dbReference type="InParanoid" id="A0A7J7E1Q7"/>
<proteinExistence type="predicted"/>
<dbReference type="PANTHER" id="PTHR45089">
    <property type="entry name" value="DNAJ HEAT SHOCK AMINO-TERMINAL DOMAIN PROTEIN-RELATED"/>
    <property type="match status" value="1"/>
</dbReference>
<dbReference type="InterPro" id="IPR001623">
    <property type="entry name" value="DnaJ_domain"/>
</dbReference>
<dbReference type="PANTHER" id="PTHR45089:SF24">
    <property type="entry name" value="DNAJ HEAT SHOCK N-TERMINAL DOMAIN-CONTAINING PROTEIN"/>
    <property type="match status" value="1"/>
</dbReference>
<name>A0A7J7E1Q7_TRIWF</name>
<protein>
    <recommendedName>
        <fullName evidence="2">J domain-containing protein</fullName>
    </recommendedName>
</protein>
<dbReference type="Gene3D" id="1.10.287.110">
    <property type="entry name" value="DnaJ domain"/>
    <property type="match status" value="1"/>
</dbReference>
<comment type="caution">
    <text evidence="3">The sequence shown here is derived from an EMBL/GenBank/DDBJ whole genome shotgun (WGS) entry which is preliminary data.</text>
</comment>
<dbReference type="PRINTS" id="PR00625">
    <property type="entry name" value="JDOMAIN"/>
</dbReference>
<dbReference type="SMART" id="SM00271">
    <property type="entry name" value="DnaJ"/>
    <property type="match status" value="1"/>
</dbReference>